<dbReference type="GO" id="GO:0016052">
    <property type="term" value="P:carbohydrate catabolic process"/>
    <property type="evidence" value="ECO:0007669"/>
    <property type="project" value="InterPro"/>
</dbReference>
<reference evidence="3 4" key="1">
    <citation type="submission" date="2019-02" db="EMBL/GenBank/DDBJ databases">
        <title>Kribbella capetownensis sp. nov. and Kribbella speibonae sp. nov., isolated from soil.</title>
        <authorList>
            <person name="Curtis S.M."/>
            <person name="Norton I."/>
            <person name="Everest G.J."/>
            <person name="Meyers P.R."/>
        </authorList>
    </citation>
    <scope>NUCLEOTIDE SEQUENCE [LARGE SCALE GENOMIC DNA]</scope>
    <source>
        <strain evidence="3 4">DSM 27082</strain>
    </source>
</reference>
<dbReference type="PANTHER" id="PTHR43053">
    <property type="entry name" value="GLYCOSIDASE FAMILY 31"/>
    <property type="match status" value="1"/>
</dbReference>
<proteinExistence type="predicted"/>
<dbReference type="Gene3D" id="3.20.20.70">
    <property type="entry name" value="Aldolase class I"/>
    <property type="match status" value="1"/>
</dbReference>
<dbReference type="InterPro" id="IPR002252">
    <property type="entry name" value="Glyco_hydro_36"/>
</dbReference>
<dbReference type="InterPro" id="IPR017853">
    <property type="entry name" value="GH"/>
</dbReference>
<dbReference type="GO" id="GO:0004557">
    <property type="term" value="F:alpha-galactosidase activity"/>
    <property type="evidence" value="ECO:0007669"/>
    <property type="project" value="InterPro"/>
</dbReference>
<evidence type="ECO:0000313" key="4">
    <source>
        <dbReference type="Proteomes" id="UP000292695"/>
    </source>
</evidence>
<dbReference type="OrthoDB" id="9758822at2"/>
<dbReference type="EMBL" id="SJKA01000006">
    <property type="protein sequence ID" value="TCC32123.1"/>
    <property type="molecule type" value="Genomic_DNA"/>
</dbReference>
<dbReference type="InterPro" id="IPR050985">
    <property type="entry name" value="Alpha-glycosidase_related"/>
</dbReference>
<dbReference type="Pfam" id="PF02065">
    <property type="entry name" value="Melibiase"/>
    <property type="match status" value="1"/>
</dbReference>
<dbReference type="AlphaFoldDB" id="A0A4R0IFR8"/>
<dbReference type="PRINTS" id="PR00743">
    <property type="entry name" value="GLHYDRLASE36"/>
</dbReference>
<keyword evidence="4" id="KW-1185">Reference proteome</keyword>
<sequence>MDNLLLWTTPDLALTFVLDDGPVRVAVAPGTTDVPSQPLVEVEAVGYGRSPSSNRHVDTILGQQLRYVRHEDTGSALRIVQEAPGTGLQVTSVFEAGAGVRAWTEASMTGAGALDLTFVSSLVLALPSVDADLHSATNSWMAESRWSVRPLRPGHLADIVSDAHRHVARSRYAATSTNSWSTGERLPVGVLVEQSKSYALGWQIEHNGPWHYEIGVSRRGGYLLLSGPTDQEHQWSARINAGTPFVTVPVSLVAGTDRDNVFAALTRQRRAVRRRRPADDRMPVIFNDYMNTLLGDPTTEKLLPLIDAAAEAGADYFCIDAGWYAEGDWWNTVGAWQPSTTRFPNGLAEVIDRIHDRGMVPGLWLEPEVIGVRSPIAEALPDEAFLTRHGRRVSESGRYLLDLRSSTARKHLDETVDRLIADFGVGFFKFDNNTMTGPGTDKDGTSLGQGLLEHQRALLSWLDDLHARHPELLIENCASGAMRMDYAMLSRLHLQSTSDQEDPLLYAPIAAAAPAAVLPEQAGHWAYPIAGTTQEEFTLALVNGVLGRLYLSGHLNRMTAAELDLVRSAVAAHRVVLEDLDTLVPTWPLGLPDWNDEWVALCLQGRDAAYLSIWHRRPGPAEITLDIAQAEITPHFPADTGGWTCTWAADGKLTVATQVLEPSARVLRLAHGAVTEVTVDPVT</sequence>
<accession>A0A4R0IFR8</accession>
<dbReference type="PANTHER" id="PTHR43053:SF3">
    <property type="entry name" value="ALPHA-GALACTOSIDASE C-RELATED"/>
    <property type="match status" value="1"/>
</dbReference>
<organism evidence="3 4">
    <name type="scientific">Kribbella sindirgiensis</name>
    <dbReference type="NCBI Taxonomy" id="1124744"/>
    <lineage>
        <taxon>Bacteria</taxon>
        <taxon>Bacillati</taxon>
        <taxon>Actinomycetota</taxon>
        <taxon>Actinomycetes</taxon>
        <taxon>Propionibacteriales</taxon>
        <taxon>Kribbellaceae</taxon>
        <taxon>Kribbella</taxon>
    </lineage>
</organism>
<keyword evidence="1" id="KW-0378">Hydrolase</keyword>
<dbReference type="InterPro" id="IPR038417">
    <property type="entry name" value="Alpga-gal_N_sf"/>
</dbReference>
<dbReference type="Gene3D" id="2.70.98.60">
    <property type="entry name" value="alpha-galactosidase from lactobacil brevis"/>
    <property type="match status" value="1"/>
</dbReference>
<evidence type="ECO:0000313" key="3">
    <source>
        <dbReference type="EMBL" id="TCC32123.1"/>
    </source>
</evidence>
<dbReference type="Proteomes" id="UP000292695">
    <property type="component" value="Unassembled WGS sequence"/>
</dbReference>
<dbReference type="InterPro" id="IPR013785">
    <property type="entry name" value="Aldolase_TIM"/>
</dbReference>
<gene>
    <name evidence="3" type="ORF">E0H50_17985</name>
</gene>
<evidence type="ECO:0000256" key="2">
    <source>
        <dbReference type="ARBA" id="ARBA00023295"/>
    </source>
</evidence>
<evidence type="ECO:0000256" key="1">
    <source>
        <dbReference type="ARBA" id="ARBA00022801"/>
    </source>
</evidence>
<dbReference type="SUPFAM" id="SSF51445">
    <property type="entry name" value="(Trans)glycosidases"/>
    <property type="match status" value="1"/>
</dbReference>
<dbReference type="CDD" id="cd14791">
    <property type="entry name" value="GH36"/>
    <property type="match status" value="1"/>
</dbReference>
<name>A0A4R0IFR8_9ACTN</name>
<dbReference type="RefSeq" id="WP_131289713.1">
    <property type="nucleotide sequence ID" value="NZ_SJKA01000006.1"/>
</dbReference>
<comment type="caution">
    <text evidence="3">The sequence shown here is derived from an EMBL/GenBank/DDBJ whole genome shotgun (WGS) entry which is preliminary data.</text>
</comment>
<protein>
    <submittedName>
        <fullName evidence="3">Alpha-galactosidase</fullName>
    </submittedName>
</protein>
<keyword evidence="2" id="KW-0326">Glycosidase</keyword>